<name>A0A3Q8J778_9GAMA</name>
<dbReference type="GO" id="GO:0006164">
    <property type="term" value="P:purine nucleotide biosynthetic process"/>
    <property type="evidence" value="ECO:0007669"/>
    <property type="project" value="TreeGrafter"/>
</dbReference>
<keyword evidence="7" id="KW-1185">Reference proteome</keyword>
<evidence type="ECO:0000259" key="4">
    <source>
        <dbReference type="Pfam" id="PF02769"/>
    </source>
</evidence>
<dbReference type="Pfam" id="PF12818">
    <property type="entry name" value="Tegument_dsDNA"/>
    <property type="match status" value="1"/>
</dbReference>
<evidence type="ECO:0000256" key="3">
    <source>
        <dbReference type="ARBA" id="ARBA00022844"/>
    </source>
</evidence>
<evidence type="ECO:0000256" key="2">
    <source>
        <dbReference type="ARBA" id="ARBA00022580"/>
    </source>
</evidence>
<protein>
    <submittedName>
        <fullName evidence="6">Tegument protein</fullName>
    </submittedName>
</protein>
<dbReference type="RefSeq" id="YP_010087517.1">
    <property type="nucleotide sequence ID" value="NC_055555.1"/>
</dbReference>
<dbReference type="Gene3D" id="3.40.50.880">
    <property type="match status" value="1"/>
</dbReference>
<dbReference type="GO" id="GO:0043657">
    <property type="term" value="C:host cell"/>
    <property type="evidence" value="ECO:0007669"/>
    <property type="project" value="GOC"/>
</dbReference>
<dbReference type="NCBIfam" id="TIGR01739">
    <property type="entry name" value="tegu_FGAM_synt"/>
    <property type="match status" value="1"/>
</dbReference>
<dbReference type="EMBL" id="MG452722">
    <property type="protein sequence ID" value="AZB49247.1"/>
    <property type="molecule type" value="Genomic_DNA"/>
</dbReference>
<evidence type="ECO:0000313" key="6">
    <source>
        <dbReference type="EMBL" id="AZB49247.1"/>
    </source>
</evidence>
<evidence type="ECO:0000259" key="5">
    <source>
        <dbReference type="Pfam" id="PF12818"/>
    </source>
</evidence>
<dbReference type="SUPFAM" id="SSF56042">
    <property type="entry name" value="PurM C-terminal domain-like"/>
    <property type="match status" value="1"/>
</dbReference>
<dbReference type="PANTHER" id="PTHR10099">
    <property type="entry name" value="PHOSPHORIBOSYLFORMYLGLYCINAMIDINE SYNTHASE"/>
    <property type="match status" value="1"/>
</dbReference>
<dbReference type="InterPro" id="IPR010077">
    <property type="entry name" value="Herpes_virus_tegument"/>
</dbReference>
<dbReference type="InterPro" id="IPR010918">
    <property type="entry name" value="PurM-like_C_dom"/>
</dbReference>
<keyword evidence="3" id="KW-0946">Virion</keyword>
<comment type="subcellular location">
    <subcellularLocation>
        <location evidence="1">Virion tegument</location>
    </subcellularLocation>
</comment>
<dbReference type="Gene3D" id="3.90.650.10">
    <property type="entry name" value="PurM-like C-terminal domain"/>
    <property type="match status" value="1"/>
</dbReference>
<gene>
    <name evidence="6" type="primary">ORF75</name>
</gene>
<evidence type="ECO:0000256" key="1">
    <source>
        <dbReference type="ARBA" id="ARBA00004535"/>
    </source>
</evidence>
<dbReference type="PANTHER" id="PTHR10099:SF1">
    <property type="entry name" value="PHOSPHORIBOSYLFORMYLGLYCINAMIDINE SYNTHASE"/>
    <property type="match status" value="1"/>
</dbReference>
<dbReference type="InterPro" id="IPR036676">
    <property type="entry name" value="PurM-like_C_sf"/>
</dbReference>
<organism evidence="6">
    <name type="scientific">Phascolarctid gammaherpesvirus 1</name>
    <dbReference type="NCBI Taxonomy" id="2249313"/>
    <lineage>
        <taxon>Viruses</taxon>
        <taxon>Duplodnaviria</taxon>
        <taxon>Heunggongvirae</taxon>
        <taxon>Peploviricota</taxon>
        <taxon>Herviviricetes</taxon>
        <taxon>Herpesvirales</taxon>
        <taxon>Orthoherpesviridae</taxon>
        <taxon>Gammaherpesvirinae</taxon>
        <taxon>Manticavirus</taxon>
        <taxon>Manticavirus phascolarctidgamma1</taxon>
    </lineage>
</organism>
<accession>A0A3Q8J778</accession>
<dbReference type="Pfam" id="PF13507">
    <property type="entry name" value="GATase_5"/>
    <property type="match status" value="1"/>
</dbReference>
<dbReference type="Proteomes" id="UP000677407">
    <property type="component" value="Segment"/>
</dbReference>
<keyword evidence="2" id="KW-0920">Virion tegument</keyword>
<dbReference type="GeneID" id="65102802"/>
<proteinExistence type="predicted"/>
<dbReference type="KEGG" id="vg:65102802"/>
<evidence type="ECO:0000313" key="7">
    <source>
        <dbReference type="Proteomes" id="UP000677407"/>
    </source>
</evidence>
<feature type="domain" description="Tegument protein herpes virus N-terminal" evidence="5">
    <location>
        <begin position="257"/>
        <end position="537"/>
    </location>
</feature>
<dbReference type="Pfam" id="PF02769">
    <property type="entry name" value="AIRS_C"/>
    <property type="match status" value="1"/>
</dbReference>
<dbReference type="InterPro" id="IPR024346">
    <property type="entry name" value="Tegument_herpes_virus_N"/>
</dbReference>
<dbReference type="GO" id="GO:0019033">
    <property type="term" value="C:viral tegument"/>
    <property type="evidence" value="ECO:0007669"/>
    <property type="project" value="UniProtKB-SubCell"/>
</dbReference>
<dbReference type="GO" id="GO:0004642">
    <property type="term" value="F:phosphoribosylformylglycinamidine synthase activity"/>
    <property type="evidence" value="ECO:0007669"/>
    <property type="project" value="TreeGrafter"/>
</dbReference>
<dbReference type="SMART" id="SM01211">
    <property type="entry name" value="GATase_5"/>
    <property type="match status" value="1"/>
</dbReference>
<dbReference type="SUPFAM" id="SSF55326">
    <property type="entry name" value="PurM N-terminal domain-like"/>
    <property type="match status" value="1"/>
</dbReference>
<dbReference type="GO" id="GO:0075733">
    <property type="term" value="P:intracellular transport of virus"/>
    <property type="evidence" value="ECO:0007669"/>
    <property type="project" value="InterPro"/>
</dbReference>
<dbReference type="InterPro" id="IPR036921">
    <property type="entry name" value="PurM-like_N_sf"/>
</dbReference>
<feature type="domain" description="PurM-like C-terminal" evidence="4">
    <location>
        <begin position="870"/>
        <end position="970"/>
    </location>
</feature>
<dbReference type="SUPFAM" id="SSF52317">
    <property type="entry name" value="Class I glutamine amidotransferase-like"/>
    <property type="match status" value="1"/>
</dbReference>
<reference evidence="6" key="1">
    <citation type="submission" date="2017-11" db="EMBL/GenBank/DDBJ databases">
        <title>The distinct marsupial branch of gammaherpesviruses includes novel host-derived genes seldom found in other viruses.</title>
        <authorList>
            <person name="Vaz P.K."/>
        </authorList>
    </citation>
    <scope>NUCLEOTIDE SEQUENCE</scope>
    <source>
        <strain evidence="6">36M/11</strain>
    </source>
</reference>
<sequence>MPLFLLSEIKRTPSSSLTRLIFVPDGPTLLESLFLRHSNEDRSLHLIRDSFEAEKVLIFFFDPTTPENAQLRAIRTFLSSLAISGGSPHSALLTGEQGDNSVLLRYGPTIQERPTCQSLELFTLLEPGGHIPGLIRVEVGRQFSIRSSLETTGELEEEVFNELVSTRDLTLYETFQFSGQGVAHDPLVNRHGPPFEGHTDKVNETLFASDVGIVNLARQVGIATGTSSVQNGKLFTLLTADRANIKSLKSTGPARIITHATSNLSFLDIVLEALRYHASVTPLADVTGSCMGIFTPPPPLSDVPLKGSHDLGILMEQMQDASNLHLTGTPSLCGFHRTWLDTSQTNTPWTKSLRYCSLLSVTPERETQTIRPGSNQYILCIGDFVGDIATAQSVDLYCESPAIWVKIRQTLSRVQEFALPLVSGSTRHPHRSSTGQHLTILLKTVKLGGKIFLSGLPKWIKREFQVNEAKAQLRKRAEEYLTQYFFTVHSPCLFLLVEDRQLDATEPHTSTLPALLAACQVQQCAISVLGVTTPRIGQVEIIDDLDAPVPTHMMPLHTGQSSTVFKLPGSRKRPLSTDPGTSDNDDVIFVSHDGQVPRLQPWPHVYAHLDLLTAVQQTLAHPSVGSKEYITYHIDRCGSLGTVAQQCGVGESDLPLSDYSIVLNSGLVTPRRKYGRKPKPQDANIWNTLTFENIFDASLRPAELVWSGYVTGLGEQAAKVAMDPAIGAQYCIIEALTNCMLAGDLNLDDFTLSLSLIWPEDEISEISLMLYSCKELTRDLGISMEVAGGTASSFTINRHNAPPDTSSCNSGVKTVVCMAKCCTQKFGKISPCLSTVRTHLIVLFGDSNPRPLLSGSILDGSAVRGSAIRPPDVDAVKNLFWTTQQLMRKKYVLSGHDISDGGLITCLIEMALGGNLSMQVSIPGSSNPLEYLLSETPGIVIEVLEINTREVLKICKENNVRATLIGRVNPAMTDPFTIRQGDRQLFCQTLTSLRAMWSQYSDRMRALLEPAALRDSMLIRDYGNLDIYLGNDTSLAQKLRDHSLAIYTMPDPKCIVAFLRVPGFVMRESLITAFMNAGCSTMIIDLYGDDIREALAEVRGLVVGCYPAYKQEIEAANAHVAQALSRQDTRMALMNFLNRPGTFSLSVGTFGFLLLQRLGLVGVTHVRESGPTDPERDIVLEETSSNMFESRWLNIRIPDDTRSIAMMPLRTMIIPCWVQGRYLGFSPSRQGMEHYLSQQSLVACTYHGHSTDSEDYAKHYPRNPSHGLPACGLSSPDGRHTALLFDPSLAFHPWQWQHLSPTEDITTSPWSLLFHGLHLWAINH</sequence>
<dbReference type="InterPro" id="IPR029062">
    <property type="entry name" value="Class_I_gatase-like"/>
</dbReference>